<dbReference type="AlphaFoldDB" id="R1CRS6"/>
<protein>
    <submittedName>
        <fullName evidence="1">Uncharacterized protein</fullName>
    </submittedName>
</protein>
<dbReference type="OrthoDB" id="1722540at2"/>
<accession>R1CRS6</accession>
<dbReference type="Proteomes" id="UP000013378">
    <property type="component" value="Unassembled WGS sequence"/>
</dbReference>
<gene>
    <name evidence="1" type="ORF">L21TH_0597</name>
</gene>
<dbReference type="STRING" id="1304284.L21TH_0597"/>
<reference evidence="1 2" key="1">
    <citation type="journal article" date="2015" name="Geomicrobiol. J.">
        <title>Caldisalinibacter kiritimatiensis gen. nov., sp. nov., a moderately thermohalophilic thiosulfate-reducing bacterium from a hypersaline microbial mat.</title>
        <authorList>
            <person name="Ben Hania W."/>
            <person name="Joseph M."/>
            <person name="Fiebig A."/>
            <person name="Bunk B."/>
            <person name="Klenk H.-P."/>
            <person name="Fardeau M.-L."/>
            <person name="Spring S."/>
        </authorList>
    </citation>
    <scope>NUCLEOTIDE SEQUENCE [LARGE SCALE GENOMIC DNA]</scope>
    <source>
        <strain evidence="1 2">L21-TH-D2</strain>
    </source>
</reference>
<dbReference type="eggNOG" id="ENOG502Z8PZ">
    <property type="taxonomic scope" value="Bacteria"/>
</dbReference>
<dbReference type="PATRIC" id="fig|1304284.3.peg.586"/>
<sequence length="294" mass="34364">MFGYVTPHKAELKVKEYNLFKGYYCGLCKALGKEFNQLVRFGLNYDITFLGLLLSSLDERKETIRPENCIAAPFKKKPIVQPNKYIEYAANISVILFYFKLLDDWKDEKSLKALVASTAYLLPVYKAKKVYKDKYISIKSDLKRLTELEKKKCKSIDESADAFARLMGTIAVPNFIKDEKTSRVLNWLGYNLGRWIYILDAFNDIEKDIKKNNYNPILLQYNYKNNESVGQFINRVKEPIEFTLTFTLDNIAKSYELLDVKRNRSIIENIIYMGTRHKMQQILYKGVVKNEKSI</sequence>
<dbReference type="InterPro" id="IPR043740">
    <property type="entry name" value="DUF5685"/>
</dbReference>
<evidence type="ECO:0000313" key="1">
    <source>
        <dbReference type="EMBL" id="EOD01376.1"/>
    </source>
</evidence>
<proteinExistence type="predicted"/>
<dbReference type="Pfam" id="PF18937">
    <property type="entry name" value="DUF5685"/>
    <property type="match status" value="1"/>
</dbReference>
<comment type="caution">
    <text evidence="1">The sequence shown here is derived from an EMBL/GenBank/DDBJ whole genome shotgun (WGS) entry which is preliminary data.</text>
</comment>
<evidence type="ECO:0000313" key="2">
    <source>
        <dbReference type="Proteomes" id="UP000013378"/>
    </source>
</evidence>
<organism evidence="1 2">
    <name type="scientific">Caldisalinibacter kiritimatiensis</name>
    <dbReference type="NCBI Taxonomy" id="1304284"/>
    <lineage>
        <taxon>Bacteria</taxon>
        <taxon>Bacillati</taxon>
        <taxon>Bacillota</taxon>
        <taxon>Tissierellia</taxon>
        <taxon>Tissierellales</taxon>
        <taxon>Thermohalobacteraceae</taxon>
        <taxon>Caldisalinibacter</taxon>
    </lineage>
</organism>
<name>R1CRS6_9FIRM</name>
<keyword evidence="2" id="KW-1185">Reference proteome</keyword>
<dbReference type="EMBL" id="ARZA01000065">
    <property type="protein sequence ID" value="EOD01376.1"/>
    <property type="molecule type" value="Genomic_DNA"/>
</dbReference>